<sequence length="188" mass="19662">MVVTFGFAWRVWRISGRQEAAAVVAASLLACTLEGVQMLADGLRAGFNDLFSGWRQHSGMSRSALPTASMSRAAQEADAVTLAGVAVNIGLVVFKLFAGIVGRSAALVSDAGHSMSDLLSDAVTLWAVRVGRLPPDADHPYGHGRFEALGALIISAMLMGAGYGIGCHAYDALLSLLSAMDFPPLVSR</sequence>
<proteinExistence type="predicted"/>
<dbReference type="Proteomes" id="UP000664859">
    <property type="component" value="Unassembled WGS sequence"/>
</dbReference>
<keyword evidence="8" id="KW-1185">Reference proteome</keyword>
<keyword evidence="5" id="KW-0472">Membrane</keyword>
<dbReference type="SUPFAM" id="SSF161111">
    <property type="entry name" value="Cation efflux protein transmembrane domain-like"/>
    <property type="match status" value="1"/>
</dbReference>
<feature type="domain" description="Cation efflux protein transmembrane" evidence="6">
    <location>
        <begin position="82"/>
        <end position="174"/>
    </location>
</feature>
<keyword evidence="3" id="KW-0812">Transmembrane</keyword>
<evidence type="ECO:0000256" key="5">
    <source>
        <dbReference type="ARBA" id="ARBA00023136"/>
    </source>
</evidence>
<dbReference type="OrthoDB" id="435980at2759"/>
<evidence type="ECO:0000313" key="8">
    <source>
        <dbReference type="Proteomes" id="UP000664859"/>
    </source>
</evidence>
<evidence type="ECO:0000256" key="4">
    <source>
        <dbReference type="ARBA" id="ARBA00022989"/>
    </source>
</evidence>
<dbReference type="EMBL" id="JAFCMP010000009">
    <property type="protein sequence ID" value="KAG5192237.1"/>
    <property type="molecule type" value="Genomic_DNA"/>
</dbReference>
<accession>A0A836CMV4</accession>
<dbReference type="GO" id="GO:0016020">
    <property type="term" value="C:membrane"/>
    <property type="evidence" value="ECO:0007669"/>
    <property type="project" value="UniProtKB-SubCell"/>
</dbReference>
<dbReference type="Pfam" id="PF01545">
    <property type="entry name" value="Cation_efflux"/>
    <property type="match status" value="1"/>
</dbReference>
<dbReference type="PANTHER" id="PTHR43840">
    <property type="entry name" value="MITOCHONDRIAL METAL TRANSPORTER 1-RELATED"/>
    <property type="match status" value="1"/>
</dbReference>
<dbReference type="InterPro" id="IPR002524">
    <property type="entry name" value="Cation_efflux"/>
</dbReference>
<dbReference type="AlphaFoldDB" id="A0A836CMV4"/>
<gene>
    <name evidence="7" type="ORF">JKP88DRAFT_204473</name>
</gene>
<organism evidence="7 8">
    <name type="scientific">Tribonema minus</name>
    <dbReference type="NCBI Taxonomy" id="303371"/>
    <lineage>
        <taxon>Eukaryota</taxon>
        <taxon>Sar</taxon>
        <taxon>Stramenopiles</taxon>
        <taxon>Ochrophyta</taxon>
        <taxon>PX clade</taxon>
        <taxon>Xanthophyceae</taxon>
        <taxon>Tribonematales</taxon>
        <taxon>Tribonemataceae</taxon>
        <taxon>Tribonema</taxon>
    </lineage>
</organism>
<evidence type="ECO:0000256" key="2">
    <source>
        <dbReference type="ARBA" id="ARBA00022448"/>
    </source>
</evidence>
<protein>
    <recommendedName>
        <fullName evidence="6">Cation efflux protein transmembrane domain-containing protein</fullName>
    </recommendedName>
</protein>
<keyword evidence="2" id="KW-0813">Transport</keyword>
<reference evidence="7" key="1">
    <citation type="submission" date="2021-02" db="EMBL/GenBank/DDBJ databases">
        <title>First Annotated Genome of the Yellow-green Alga Tribonema minus.</title>
        <authorList>
            <person name="Mahan K.M."/>
        </authorList>
    </citation>
    <scope>NUCLEOTIDE SEQUENCE</scope>
    <source>
        <strain evidence="7">UTEX B ZZ1240</strain>
    </source>
</reference>
<comment type="caution">
    <text evidence="7">The sequence shown here is derived from an EMBL/GenBank/DDBJ whole genome shotgun (WGS) entry which is preliminary data.</text>
</comment>
<dbReference type="GO" id="GO:0008324">
    <property type="term" value="F:monoatomic cation transmembrane transporter activity"/>
    <property type="evidence" value="ECO:0007669"/>
    <property type="project" value="InterPro"/>
</dbReference>
<dbReference type="PANTHER" id="PTHR43840:SF15">
    <property type="entry name" value="MITOCHONDRIAL METAL TRANSPORTER 1-RELATED"/>
    <property type="match status" value="1"/>
</dbReference>
<evidence type="ECO:0000256" key="3">
    <source>
        <dbReference type="ARBA" id="ARBA00022692"/>
    </source>
</evidence>
<keyword evidence="4" id="KW-1133">Transmembrane helix</keyword>
<name>A0A836CMV4_9STRA</name>
<evidence type="ECO:0000259" key="6">
    <source>
        <dbReference type="Pfam" id="PF01545"/>
    </source>
</evidence>
<dbReference type="InterPro" id="IPR058533">
    <property type="entry name" value="Cation_efflux_TM"/>
</dbReference>
<evidence type="ECO:0000313" key="7">
    <source>
        <dbReference type="EMBL" id="KAG5192237.1"/>
    </source>
</evidence>
<dbReference type="NCBIfam" id="TIGR01297">
    <property type="entry name" value="CDF"/>
    <property type="match status" value="1"/>
</dbReference>
<comment type="subcellular location">
    <subcellularLocation>
        <location evidence="1">Membrane</location>
        <topology evidence="1">Multi-pass membrane protein</topology>
    </subcellularLocation>
</comment>
<dbReference type="InterPro" id="IPR027469">
    <property type="entry name" value="Cation_efflux_TMD_sf"/>
</dbReference>
<dbReference type="InterPro" id="IPR050291">
    <property type="entry name" value="CDF_Transporter"/>
</dbReference>
<dbReference type="Gene3D" id="1.20.1510.10">
    <property type="entry name" value="Cation efflux protein transmembrane domain"/>
    <property type="match status" value="1"/>
</dbReference>
<evidence type="ECO:0000256" key="1">
    <source>
        <dbReference type="ARBA" id="ARBA00004141"/>
    </source>
</evidence>